<feature type="non-terminal residue" evidence="3">
    <location>
        <position position="152"/>
    </location>
</feature>
<keyword evidence="3" id="KW-0378">Hydrolase</keyword>
<protein>
    <submittedName>
        <fullName evidence="3">Restriction endonuclease</fullName>
    </submittedName>
</protein>
<feature type="domain" description="Restriction endonuclease type IV Mrr" evidence="2">
    <location>
        <begin position="107"/>
        <end position="149"/>
    </location>
</feature>
<feature type="transmembrane region" description="Helical" evidence="1">
    <location>
        <begin position="12"/>
        <end position="36"/>
    </location>
</feature>
<dbReference type="GO" id="GO:0009307">
    <property type="term" value="P:DNA restriction-modification system"/>
    <property type="evidence" value="ECO:0007669"/>
    <property type="project" value="InterPro"/>
</dbReference>
<keyword evidence="4" id="KW-1185">Reference proteome</keyword>
<dbReference type="EMBL" id="JXYQ01000086">
    <property type="protein sequence ID" value="KJA08941.1"/>
    <property type="molecule type" value="Genomic_DNA"/>
</dbReference>
<keyword evidence="1" id="KW-0472">Membrane</keyword>
<sequence length="152" mass="16121">MARKGKSSPLEVMLDLVAMLPWWVGVVLGVVGYLLLHRLATPISVTGVQPGQVAGLMQQAVIKGLATAGQYIVPIICFAGAALSAWRRKQRQSLVSDVAQAQSVDALDGMSWREFELLVGEAFRLQGFRVSETGGGGPDGGVDLTLTKGTEK</sequence>
<comment type="caution">
    <text evidence="3">The sequence shown here is derived from an EMBL/GenBank/DDBJ whole genome shotgun (WGS) entry which is preliminary data.</text>
</comment>
<accession>A0A0D7K3M8</accession>
<dbReference type="STRING" id="80878.RP29_19235"/>
<dbReference type="Proteomes" id="UP000032566">
    <property type="component" value="Unassembled WGS sequence"/>
</dbReference>
<dbReference type="InterPro" id="IPR007560">
    <property type="entry name" value="Restrct_endonuc_IV_Mrr"/>
</dbReference>
<evidence type="ECO:0000256" key="1">
    <source>
        <dbReference type="SAM" id="Phobius"/>
    </source>
</evidence>
<dbReference type="Pfam" id="PF04471">
    <property type="entry name" value="Mrr_cat"/>
    <property type="match status" value="1"/>
</dbReference>
<keyword evidence="1" id="KW-1133">Transmembrane helix</keyword>
<dbReference type="GO" id="GO:0004519">
    <property type="term" value="F:endonuclease activity"/>
    <property type="evidence" value="ECO:0007669"/>
    <property type="project" value="UniProtKB-KW"/>
</dbReference>
<feature type="transmembrane region" description="Helical" evidence="1">
    <location>
        <begin position="68"/>
        <end position="86"/>
    </location>
</feature>
<dbReference type="RefSeq" id="WP_044402612.1">
    <property type="nucleotide sequence ID" value="NZ_JXYQ01000086.1"/>
</dbReference>
<dbReference type="AlphaFoldDB" id="A0A0D7K3M8"/>
<organism evidence="3 4">
    <name type="scientific">Acidovorax temperans</name>
    <dbReference type="NCBI Taxonomy" id="80878"/>
    <lineage>
        <taxon>Bacteria</taxon>
        <taxon>Pseudomonadati</taxon>
        <taxon>Pseudomonadota</taxon>
        <taxon>Betaproteobacteria</taxon>
        <taxon>Burkholderiales</taxon>
        <taxon>Comamonadaceae</taxon>
        <taxon>Acidovorax</taxon>
    </lineage>
</organism>
<evidence type="ECO:0000313" key="3">
    <source>
        <dbReference type="EMBL" id="KJA08941.1"/>
    </source>
</evidence>
<proteinExistence type="predicted"/>
<reference evidence="3 4" key="1">
    <citation type="submission" date="2014-12" db="EMBL/GenBank/DDBJ databases">
        <title>Isolation of bacteria from lake water.</title>
        <authorList>
            <person name="Sheng K.-Y."/>
            <person name="Chin P.-S."/>
            <person name="Chan K.-G."/>
            <person name="Tan G.S."/>
        </authorList>
    </citation>
    <scope>NUCLEOTIDE SEQUENCE [LARGE SCALE GENOMIC DNA]</scope>
    <source>
        <strain evidence="3 4">KY4</strain>
    </source>
</reference>
<name>A0A0D7K3M8_9BURK</name>
<keyword evidence="1" id="KW-0812">Transmembrane</keyword>
<dbReference type="GO" id="GO:0003677">
    <property type="term" value="F:DNA binding"/>
    <property type="evidence" value="ECO:0007669"/>
    <property type="project" value="InterPro"/>
</dbReference>
<evidence type="ECO:0000313" key="4">
    <source>
        <dbReference type="Proteomes" id="UP000032566"/>
    </source>
</evidence>
<gene>
    <name evidence="3" type="ORF">RP29_19235</name>
</gene>
<keyword evidence="3" id="KW-0255">Endonuclease</keyword>
<evidence type="ECO:0000259" key="2">
    <source>
        <dbReference type="Pfam" id="PF04471"/>
    </source>
</evidence>
<keyword evidence="3" id="KW-0540">Nuclease</keyword>